<evidence type="ECO:0000256" key="1">
    <source>
        <dbReference type="ARBA" id="ARBA00007447"/>
    </source>
</evidence>
<comment type="similarity">
    <text evidence="1">Belongs to the peptidase A1 family.</text>
</comment>
<sequence length="399" mass="45325">MRMLESQSYDFFMDEFCHMQFWHLPYVKLLPRNYVKALSIWYHNNQTRVDLKICELNLSRCPEQTLKLYDAYEHDVVLNKSVGVWVRSRPNITPEEAFRLDGDLSASRASYLAANSKMGTIKTQSNIEAPLYSAGTLYEVKVRVGTGRYRPFISIVADTGSNLLWVHCKPFNVENFFNPRASPTFRKEIMCNNPTSACRDLPRVSGTSSGYLTRETFEFQSLAKEFDDEEDEKPFFLENITFGCDINGSLADIDGILGLTSDSVSLVSQMGYSRFAYCLGNINDFGYRYNILIIGDGDEIGLHGSQTPLYIHFHYYVRLEGIAVGGRPVDGFGSHMLMVDCGTTYTLIPSQALKNLQTRIEEVIGDRLTKNDTFEYGSSTMLCYVGSVTRDLVWSLWSN</sequence>
<protein>
    <submittedName>
        <fullName evidence="5">Eukaryotic aspartyl protease family protein</fullName>
    </submittedName>
</protein>
<evidence type="ECO:0000256" key="2">
    <source>
        <dbReference type="ARBA" id="ARBA00022670"/>
    </source>
</evidence>
<proteinExistence type="inferred from homology"/>
<dbReference type="InterPro" id="IPR032861">
    <property type="entry name" value="TAXi_N"/>
</dbReference>
<evidence type="ECO:0000256" key="3">
    <source>
        <dbReference type="ARBA" id="ARBA00022801"/>
    </source>
</evidence>
<dbReference type="PANTHER" id="PTHR47967:SF14">
    <property type="entry name" value="EUKARYOTIC ASPARTYL PROTEASE FAMILY PROTEIN"/>
    <property type="match status" value="1"/>
</dbReference>
<dbReference type="InterPro" id="IPR051708">
    <property type="entry name" value="Plant_Aspart_Prot_A1"/>
</dbReference>
<evidence type="ECO:0000313" key="6">
    <source>
        <dbReference type="Proteomes" id="UP000325081"/>
    </source>
</evidence>
<dbReference type="InterPro" id="IPR021109">
    <property type="entry name" value="Peptidase_aspartic_dom_sf"/>
</dbReference>
<dbReference type="Pfam" id="PF14543">
    <property type="entry name" value="TAXi_N"/>
    <property type="match status" value="1"/>
</dbReference>
<evidence type="ECO:0000313" key="5">
    <source>
        <dbReference type="EMBL" id="GER57645.1"/>
    </source>
</evidence>
<dbReference type="EMBL" id="BKCP01013403">
    <property type="protein sequence ID" value="GER57645.1"/>
    <property type="molecule type" value="Genomic_DNA"/>
</dbReference>
<organism evidence="5 6">
    <name type="scientific">Striga asiatica</name>
    <name type="common">Asiatic witchweed</name>
    <name type="synonym">Buchnera asiatica</name>
    <dbReference type="NCBI Taxonomy" id="4170"/>
    <lineage>
        <taxon>Eukaryota</taxon>
        <taxon>Viridiplantae</taxon>
        <taxon>Streptophyta</taxon>
        <taxon>Embryophyta</taxon>
        <taxon>Tracheophyta</taxon>
        <taxon>Spermatophyta</taxon>
        <taxon>Magnoliopsida</taxon>
        <taxon>eudicotyledons</taxon>
        <taxon>Gunneridae</taxon>
        <taxon>Pentapetalae</taxon>
        <taxon>asterids</taxon>
        <taxon>lamiids</taxon>
        <taxon>Lamiales</taxon>
        <taxon>Orobanchaceae</taxon>
        <taxon>Buchnereae</taxon>
        <taxon>Striga</taxon>
    </lineage>
</organism>
<reference evidence="6" key="1">
    <citation type="journal article" date="2019" name="Curr. Biol.">
        <title>Genome Sequence of Striga asiatica Provides Insight into the Evolution of Plant Parasitism.</title>
        <authorList>
            <person name="Yoshida S."/>
            <person name="Kim S."/>
            <person name="Wafula E.K."/>
            <person name="Tanskanen J."/>
            <person name="Kim Y.M."/>
            <person name="Honaas L."/>
            <person name="Yang Z."/>
            <person name="Spallek T."/>
            <person name="Conn C.E."/>
            <person name="Ichihashi Y."/>
            <person name="Cheong K."/>
            <person name="Cui S."/>
            <person name="Der J.P."/>
            <person name="Gundlach H."/>
            <person name="Jiao Y."/>
            <person name="Hori C."/>
            <person name="Ishida J.K."/>
            <person name="Kasahara H."/>
            <person name="Kiba T."/>
            <person name="Kim M.S."/>
            <person name="Koo N."/>
            <person name="Laohavisit A."/>
            <person name="Lee Y.H."/>
            <person name="Lumba S."/>
            <person name="McCourt P."/>
            <person name="Mortimer J.C."/>
            <person name="Mutuku J.M."/>
            <person name="Nomura T."/>
            <person name="Sasaki-Sekimoto Y."/>
            <person name="Seto Y."/>
            <person name="Wang Y."/>
            <person name="Wakatake T."/>
            <person name="Sakakibara H."/>
            <person name="Demura T."/>
            <person name="Yamaguchi S."/>
            <person name="Yoneyama K."/>
            <person name="Manabe R.I."/>
            <person name="Nelson D.C."/>
            <person name="Schulman A.H."/>
            <person name="Timko M.P."/>
            <person name="dePamphilis C.W."/>
            <person name="Choi D."/>
            <person name="Shirasu K."/>
        </authorList>
    </citation>
    <scope>NUCLEOTIDE SEQUENCE [LARGE SCALE GENOMIC DNA]</scope>
    <source>
        <strain evidence="6">cv. UVA1</strain>
    </source>
</reference>
<comment type="caution">
    <text evidence="5">The sequence shown here is derived from an EMBL/GenBank/DDBJ whole genome shotgun (WGS) entry which is preliminary data.</text>
</comment>
<dbReference type="GO" id="GO:0008233">
    <property type="term" value="F:peptidase activity"/>
    <property type="evidence" value="ECO:0007669"/>
    <property type="project" value="UniProtKB-KW"/>
</dbReference>
<dbReference type="SUPFAM" id="SSF50630">
    <property type="entry name" value="Acid proteases"/>
    <property type="match status" value="1"/>
</dbReference>
<accession>A0A5A7RK88</accession>
<name>A0A5A7RK88_STRAF</name>
<dbReference type="InterPro" id="IPR033121">
    <property type="entry name" value="PEPTIDASE_A1"/>
</dbReference>
<gene>
    <name evidence="5" type="ORF">STAS_35458</name>
</gene>
<evidence type="ECO:0000259" key="4">
    <source>
        <dbReference type="PROSITE" id="PS51767"/>
    </source>
</evidence>
<dbReference type="PROSITE" id="PS51767">
    <property type="entry name" value="PEPTIDASE_A1"/>
    <property type="match status" value="1"/>
</dbReference>
<dbReference type="OrthoDB" id="2747330at2759"/>
<keyword evidence="3" id="KW-0378">Hydrolase</keyword>
<dbReference type="GO" id="GO:0006508">
    <property type="term" value="P:proteolysis"/>
    <property type="evidence" value="ECO:0007669"/>
    <property type="project" value="UniProtKB-KW"/>
</dbReference>
<dbReference type="Proteomes" id="UP000325081">
    <property type="component" value="Unassembled WGS sequence"/>
</dbReference>
<feature type="domain" description="Peptidase A1" evidence="4">
    <location>
        <begin position="138"/>
        <end position="399"/>
    </location>
</feature>
<keyword evidence="2 5" id="KW-0645">Protease</keyword>
<keyword evidence="6" id="KW-1185">Reference proteome</keyword>
<dbReference type="PANTHER" id="PTHR47967">
    <property type="entry name" value="OS07G0603500 PROTEIN-RELATED"/>
    <property type="match status" value="1"/>
</dbReference>
<dbReference type="AlphaFoldDB" id="A0A5A7RK88"/>
<dbReference type="GO" id="GO:0005576">
    <property type="term" value="C:extracellular region"/>
    <property type="evidence" value="ECO:0007669"/>
    <property type="project" value="TreeGrafter"/>
</dbReference>
<dbReference type="Gene3D" id="2.40.70.10">
    <property type="entry name" value="Acid Proteases"/>
    <property type="match status" value="2"/>
</dbReference>